<reference evidence="4" key="1">
    <citation type="journal article" date="2023" name="PhytoFront">
        <title>Draft Genome Resources of Seven Strains of Tilletia horrida, Causal Agent of Kernel Smut of Rice.</title>
        <authorList>
            <person name="Khanal S."/>
            <person name="Antony Babu S."/>
            <person name="Zhou X.G."/>
        </authorList>
    </citation>
    <scope>NUCLEOTIDE SEQUENCE</scope>
    <source>
        <strain evidence="4">TX6</strain>
    </source>
</reference>
<dbReference type="GO" id="GO:0000407">
    <property type="term" value="C:phagophore assembly site"/>
    <property type="evidence" value="ECO:0007669"/>
    <property type="project" value="TreeGrafter"/>
</dbReference>
<dbReference type="GO" id="GO:1990316">
    <property type="term" value="C:Atg1/ULK1 kinase complex"/>
    <property type="evidence" value="ECO:0007669"/>
    <property type="project" value="TreeGrafter"/>
</dbReference>
<dbReference type="PANTHER" id="PTHR13292">
    <property type="entry name" value="AUTOPHAGY-RELATED PROTEIN 101"/>
    <property type="match status" value="1"/>
</dbReference>
<dbReference type="AlphaFoldDB" id="A0AAN6GUE1"/>
<dbReference type="InterPro" id="IPR012445">
    <property type="entry name" value="ATG101"/>
</dbReference>
<protein>
    <recommendedName>
        <fullName evidence="2">Autophagy-related protein 101</fullName>
    </recommendedName>
</protein>
<keyword evidence="5" id="KW-1185">Reference proteome</keyword>
<proteinExistence type="inferred from homology"/>
<evidence type="ECO:0000256" key="3">
    <source>
        <dbReference type="ARBA" id="ARBA00023006"/>
    </source>
</evidence>
<accession>A0AAN6GUE1</accession>
<comment type="similarity">
    <text evidence="1">Belongs to the ATG101 family.</text>
</comment>
<evidence type="ECO:0000256" key="2">
    <source>
        <dbReference type="ARBA" id="ARBA00018874"/>
    </source>
</evidence>
<dbReference type="PANTHER" id="PTHR13292:SF0">
    <property type="entry name" value="AUTOPHAGY-RELATED PROTEIN 101"/>
    <property type="match status" value="1"/>
</dbReference>
<evidence type="ECO:0000313" key="4">
    <source>
        <dbReference type="EMBL" id="KAK0556525.1"/>
    </source>
</evidence>
<keyword evidence="3" id="KW-0072">Autophagy</keyword>
<organism evidence="4 5">
    <name type="scientific">Tilletia horrida</name>
    <dbReference type="NCBI Taxonomy" id="155126"/>
    <lineage>
        <taxon>Eukaryota</taxon>
        <taxon>Fungi</taxon>
        <taxon>Dikarya</taxon>
        <taxon>Basidiomycota</taxon>
        <taxon>Ustilaginomycotina</taxon>
        <taxon>Exobasidiomycetes</taxon>
        <taxon>Tilletiales</taxon>
        <taxon>Tilletiaceae</taxon>
        <taxon>Tilletia</taxon>
    </lineage>
</organism>
<evidence type="ECO:0000313" key="5">
    <source>
        <dbReference type="Proteomes" id="UP001176517"/>
    </source>
</evidence>
<dbReference type="Pfam" id="PF07855">
    <property type="entry name" value="ATG101"/>
    <property type="match status" value="1"/>
</dbReference>
<sequence>MSDILTFSHSLDFPLSPLAQTTPDPQLRALLSALLHTILFHRALGQVRPGVTTCFGTCFPAVQDEERINAIVDAAVELALQHWDATQSVRLIVSVFPSSIGYTASTAAAAPSGAGTDKVAETPQPQSQHAASRLKTLPISWISSAVSLANQAYTHGYVLSGYGNTAHGSAQASPESINKSSSSWGRRDSKLAAAQVINQEREGGQLPFERWIVDIHSVPVQTEHERSKYQSISRQAASFLAATIEFADKFKSNLPAIIGSDLLPFPIRISALPVS</sequence>
<name>A0AAN6GUE1_9BASI</name>
<gene>
    <name evidence="4" type="ORF">OC846_001092</name>
</gene>
<dbReference type="EMBL" id="JAPDMZ010000014">
    <property type="protein sequence ID" value="KAK0556525.1"/>
    <property type="molecule type" value="Genomic_DNA"/>
</dbReference>
<dbReference type="GO" id="GO:0000045">
    <property type="term" value="P:autophagosome assembly"/>
    <property type="evidence" value="ECO:0007669"/>
    <property type="project" value="TreeGrafter"/>
</dbReference>
<comment type="caution">
    <text evidence="4">The sequence shown here is derived from an EMBL/GenBank/DDBJ whole genome shotgun (WGS) entry which is preliminary data.</text>
</comment>
<dbReference type="GO" id="GO:0019901">
    <property type="term" value="F:protein kinase binding"/>
    <property type="evidence" value="ECO:0007669"/>
    <property type="project" value="TreeGrafter"/>
</dbReference>
<evidence type="ECO:0000256" key="1">
    <source>
        <dbReference type="ARBA" id="ARBA00007130"/>
    </source>
</evidence>
<dbReference type="Proteomes" id="UP001176517">
    <property type="component" value="Unassembled WGS sequence"/>
</dbReference>